<dbReference type="Gene3D" id="1.20.1720.10">
    <property type="entry name" value="Multidrug resistance protein D"/>
    <property type="match status" value="1"/>
</dbReference>
<evidence type="ECO:0000256" key="4">
    <source>
        <dbReference type="ARBA" id="ARBA00022475"/>
    </source>
</evidence>
<proteinExistence type="inferred from homology"/>
<feature type="transmembrane region" description="Helical" evidence="8">
    <location>
        <begin position="322"/>
        <end position="345"/>
    </location>
</feature>
<comment type="caution">
    <text evidence="10">The sequence shown here is derived from an EMBL/GenBank/DDBJ whole genome shotgun (WGS) entry which is preliminary data.</text>
</comment>
<dbReference type="NCBIfam" id="TIGR00710">
    <property type="entry name" value="efflux_Bcr_CflA"/>
    <property type="match status" value="1"/>
</dbReference>
<keyword evidence="11" id="KW-1185">Reference proteome</keyword>
<protein>
    <recommendedName>
        <fullName evidence="8">Bcr/CflA family efflux transporter</fullName>
    </recommendedName>
</protein>
<dbReference type="Proteomes" id="UP001596001">
    <property type="component" value="Unassembled WGS sequence"/>
</dbReference>
<evidence type="ECO:0000256" key="3">
    <source>
        <dbReference type="ARBA" id="ARBA00022448"/>
    </source>
</evidence>
<feature type="transmembrane region" description="Helical" evidence="8">
    <location>
        <begin position="384"/>
        <end position="403"/>
    </location>
</feature>
<dbReference type="PANTHER" id="PTHR23502">
    <property type="entry name" value="MAJOR FACILITATOR SUPERFAMILY"/>
    <property type="match status" value="1"/>
</dbReference>
<evidence type="ECO:0000256" key="7">
    <source>
        <dbReference type="ARBA" id="ARBA00023136"/>
    </source>
</evidence>
<dbReference type="InterPro" id="IPR011701">
    <property type="entry name" value="MFS"/>
</dbReference>
<dbReference type="RefSeq" id="WP_382429904.1">
    <property type="nucleotide sequence ID" value="NZ_JBHSHJ010000002.1"/>
</dbReference>
<dbReference type="EMBL" id="JBHSHJ010000002">
    <property type="protein sequence ID" value="MFC4787947.1"/>
    <property type="molecule type" value="Genomic_DNA"/>
</dbReference>
<evidence type="ECO:0000256" key="2">
    <source>
        <dbReference type="ARBA" id="ARBA00006236"/>
    </source>
</evidence>
<evidence type="ECO:0000256" key="1">
    <source>
        <dbReference type="ARBA" id="ARBA00004651"/>
    </source>
</evidence>
<comment type="similarity">
    <text evidence="2 8">Belongs to the major facilitator superfamily. Bcr/CmlA family.</text>
</comment>
<accession>A0ABV9QE57</accession>
<dbReference type="InterPro" id="IPR036259">
    <property type="entry name" value="MFS_trans_sf"/>
</dbReference>
<dbReference type="SUPFAM" id="SSF103473">
    <property type="entry name" value="MFS general substrate transporter"/>
    <property type="match status" value="1"/>
</dbReference>
<gene>
    <name evidence="10" type="ORF">ACFO6X_02920</name>
</gene>
<feature type="transmembrane region" description="Helical" evidence="8">
    <location>
        <begin position="20"/>
        <end position="38"/>
    </location>
</feature>
<feature type="transmembrane region" description="Helical" evidence="8">
    <location>
        <begin position="172"/>
        <end position="193"/>
    </location>
</feature>
<feature type="transmembrane region" description="Helical" evidence="8">
    <location>
        <begin position="147"/>
        <end position="166"/>
    </location>
</feature>
<dbReference type="InterPro" id="IPR020846">
    <property type="entry name" value="MFS_dom"/>
</dbReference>
<feature type="domain" description="Major facilitator superfamily (MFS) profile" evidence="9">
    <location>
        <begin position="21"/>
        <end position="416"/>
    </location>
</feature>
<keyword evidence="3 8" id="KW-0813">Transport</keyword>
<evidence type="ECO:0000313" key="11">
    <source>
        <dbReference type="Proteomes" id="UP001596001"/>
    </source>
</evidence>
<comment type="subcellular location">
    <subcellularLocation>
        <location evidence="8">Cell inner membrane</location>
        <topology evidence="8">Multi-pass membrane protein</topology>
    </subcellularLocation>
    <subcellularLocation>
        <location evidence="1">Cell membrane</location>
        <topology evidence="1">Multi-pass membrane protein</topology>
    </subcellularLocation>
</comment>
<reference evidence="11" key="1">
    <citation type="journal article" date="2019" name="Int. J. Syst. Evol. Microbiol.">
        <title>The Global Catalogue of Microorganisms (GCM) 10K type strain sequencing project: providing services to taxonomists for standard genome sequencing and annotation.</title>
        <authorList>
            <consortium name="The Broad Institute Genomics Platform"/>
            <consortium name="The Broad Institute Genome Sequencing Center for Infectious Disease"/>
            <person name="Wu L."/>
            <person name="Ma J."/>
        </authorList>
    </citation>
    <scope>NUCLEOTIDE SEQUENCE [LARGE SCALE GENOMIC DNA]</scope>
    <source>
        <strain evidence="11">CCUG 49452</strain>
    </source>
</reference>
<feature type="transmembrane region" description="Helical" evidence="8">
    <location>
        <begin position="265"/>
        <end position="284"/>
    </location>
</feature>
<keyword evidence="8" id="KW-0997">Cell inner membrane</keyword>
<keyword evidence="7 8" id="KW-0472">Membrane</keyword>
<feature type="transmembrane region" description="Helical" evidence="8">
    <location>
        <begin position="58"/>
        <end position="78"/>
    </location>
</feature>
<dbReference type="NCBIfam" id="NF008314">
    <property type="entry name" value="PRK11102.1"/>
    <property type="match status" value="1"/>
</dbReference>
<evidence type="ECO:0000256" key="5">
    <source>
        <dbReference type="ARBA" id="ARBA00022692"/>
    </source>
</evidence>
<sequence length="416" mass="44430">MRSSSSSVFVSPEPLTGHRFILWVLLLGGLTAVAPLSIDMYLPSFGQVEQDLHAPAGSMEWTLSTFFIGLMLGQLIYGPVSDRFGRKWPLYVGFSVYTVASLGCALADNITMLWVCRFLQGMGGCAGLVISSAIVHDRMGARESARIFSLLMLVMGLAPILAPLLGGWLLQWWGWRAIFGVLVVFGLICLWGVRLGLQESHDTTQEPPLQWGTVARNYRNLLRDRTFMGLVVSAGLTRAGMFAYIAGSPFVLMQLYGVTPQNYGWFFGANALGLIVASQLNAYWLKKTAATTLLRLALWLPPLAGSALAVLALTGWMSLGWFAAGCFVFMSSVGVIGPNASATALATQGQRAGTAAAFNGALAFLFATLAGTLVGGLHNGTSEPLALVMALCGWGAWASYYGLVRHDAASAPATPC</sequence>
<dbReference type="CDD" id="cd17320">
    <property type="entry name" value="MFS_MdfA_MDR_like"/>
    <property type="match status" value="1"/>
</dbReference>
<keyword evidence="4" id="KW-1003">Cell membrane</keyword>
<feature type="transmembrane region" description="Helical" evidence="8">
    <location>
        <begin position="357"/>
        <end position="378"/>
    </location>
</feature>
<dbReference type="PANTHER" id="PTHR23502:SF132">
    <property type="entry name" value="POLYAMINE TRANSPORTER 2-RELATED"/>
    <property type="match status" value="1"/>
</dbReference>
<feature type="transmembrane region" description="Helical" evidence="8">
    <location>
        <begin position="296"/>
        <end position="316"/>
    </location>
</feature>
<feature type="transmembrane region" description="Helical" evidence="8">
    <location>
        <begin position="118"/>
        <end position="135"/>
    </location>
</feature>
<evidence type="ECO:0000259" key="9">
    <source>
        <dbReference type="PROSITE" id="PS50850"/>
    </source>
</evidence>
<organism evidence="10 11">
    <name type="scientific">Giesbergeria sinuosa</name>
    <dbReference type="NCBI Taxonomy" id="80883"/>
    <lineage>
        <taxon>Bacteria</taxon>
        <taxon>Pseudomonadati</taxon>
        <taxon>Pseudomonadota</taxon>
        <taxon>Betaproteobacteria</taxon>
        <taxon>Burkholderiales</taxon>
        <taxon>Comamonadaceae</taxon>
        <taxon>Giesbergeria</taxon>
    </lineage>
</organism>
<dbReference type="PROSITE" id="PS50850">
    <property type="entry name" value="MFS"/>
    <property type="match status" value="1"/>
</dbReference>
<keyword evidence="5 8" id="KW-0812">Transmembrane</keyword>
<evidence type="ECO:0000313" key="10">
    <source>
        <dbReference type="EMBL" id="MFC4787947.1"/>
    </source>
</evidence>
<evidence type="ECO:0000256" key="6">
    <source>
        <dbReference type="ARBA" id="ARBA00022989"/>
    </source>
</evidence>
<name>A0ABV9QE57_9BURK</name>
<evidence type="ECO:0000256" key="8">
    <source>
        <dbReference type="RuleBase" id="RU365088"/>
    </source>
</evidence>
<dbReference type="InterPro" id="IPR004812">
    <property type="entry name" value="Efflux_drug-R_Bcr/CmlA"/>
</dbReference>
<dbReference type="Pfam" id="PF07690">
    <property type="entry name" value="MFS_1"/>
    <property type="match status" value="1"/>
</dbReference>
<feature type="transmembrane region" description="Helical" evidence="8">
    <location>
        <begin position="226"/>
        <end position="245"/>
    </location>
</feature>
<feature type="transmembrane region" description="Helical" evidence="8">
    <location>
        <begin position="90"/>
        <end position="112"/>
    </location>
</feature>
<keyword evidence="6 8" id="KW-1133">Transmembrane helix</keyword>